<keyword evidence="1" id="KW-0614">Plasmid</keyword>
<reference evidence="1" key="1">
    <citation type="submission" date="2016-10" db="EMBL/GenBank/DDBJ databases">
        <title>Agrobacterium Ti plasmids: Classification based on T-DNA and Vir regions organization.</title>
        <authorList>
            <person name="Nabi N."/>
            <person name="Vial L."/>
            <person name="Ben Hafsa A."/>
            <person name="Chapulliot D."/>
            <person name="Berard A."/>
            <person name="Chauveau A."/>
            <person name="Le Paslier M.-C."/>
            <person name="Harzallah Skhiri F."/>
            <person name="Brunel D."/>
            <person name="Nesme X."/>
            <person name="Chaouachi M."/>
        </authorList>
    </citation>
    <scope>NUCLEOTIDE SEQUENCE</scope>
    <source>
        <strain evidence="1">CFBP4442</strain>
        <plasmid evidence="1">pTi_CFBP4442</plasmid>
    </source>
</reference>
<organism evidence="1">
    <name type="scientific">Agrobacterium tumefaciens</name>
    <dbReference type="NCBI Taxonomy" id="358"/>
    <lineage>
        <taxon>Bacteria</taxon>
        <taxon>Pseudomonadati</taxon>
        <taxon>Pseudomonadota</taxon>
        <taxon>Alphaproteobacteria</taxon>
        <taxon>Hyphomicrobiales</taxon>
        <taxon>Rhizobiaceae</taxon>
        <taxon>Rhizobium/Agrobacterium group</taxon>
        <taxon>Agrobacterium</taxon>
        <taxon>Agrobacterium tumefaciens complex</taxon>
    </lineage>
</organism>
<name>A0A2Z2PQS9_AGRTU</name>
<dbReference type="EMBL" id="KY000050">
    <property type="protein sequence ID" value="ASK45098.1"/>
    <property type="molecule type" value="Genomic_DNA"/>
</dbReference>
<evidence type="ECO:0000313" key="1">
    <source>
        <dbReference type="EMBL" id="ASK45098.1"/>
    </source>
</evidence>
<dbReference type="AlphaFoldDB" id="A0A2Z2PQS9"/>
<protein>
    <submittedName>
        <fullName evidence="1">Uncharacterized protein</fullName>
    </submittedName>
</protein>
<geneLocation type="plasmid" evidence="1">
    <name>pTi_CFBP4442</name>
</geneLocation>
<sequence length="75" mass="7890">MIDLPNTNTPDCTPGFPGVSFGLSCEGCLRDRGRVAGSGIFLPKELPPPLVPIGGGFVFTPSKFRENSHVCTLGN</sequence>
<proteinExistence type="predicted"/>
<accession>A0A2Z2PQS9</accession>